<feature type="domain" description="CheW-like" evidence="1">
    <location>
        <begin position="9"/>
        <end position="149"/>
    </location>
</feature>
<dbReference type="InterPro" id="IPR002545">
    <property type="entry name" value="CheW-lke_dom"/>
</dbReference>
<gene>
    <name evidence="2" type="ORF">JJQ90_07580</name>
</gene>
<dbReference type="InterPro" id="IPR039315">
    <property type="entry name" value="CheW"/>
</dbReference>
<dbReference type="PANTHER" id="PTHR22617:SF23">
    <property type="entry name" value="CHEMOTAXIS PROTEIN CHEW"/>
    <property type="match status" value="1"/>
</dbReference>
<proteinExistence type="predicted"/>
<organism evidence="2 3">
    <name type="scientific">Falsiroseomonas oleicola</name>
    <dbReference type="NCBI Taxonomy" id="2801474"/>
    <lineage>
        <taxon>Bacteria</taxon>
        <taxon>Pseudomonadati</taxon>
        <taxon>Pseudomonadota</taxon>
        <taxon>Alphaproteobacteria</taxon>
        <taxon>Acetobacterales</taxon>
        <taxon>Roseomonadaceae</taxon>
        <taxon>Falsiroseomonas</taxon>
    </lineage>
</organism>
<dbReference type="SMART" id="SM00260">
    <property type="entry name" value="CheW"/>
    <property type="match status" value="1"/>
</dbReference>
<keyword evidence="3" id="KW-1185">Reference proteome</keyword>
<name>A0ABS6H4F5_9PROT</name>
<dbReference type="PROSITE" id="PS50851">
    <property type="entry name" value="CHEW"/>
    <property type="match status" value="1"/>
</dbReference>
<dbReference type="Proteomes" id="UP000689967">
    <property type="component" value="Unassembled WGS sequence"/>
</dbReference>
<evidence type="ECO:0000259" key="1">
    <source>
        <dbReference type="PROSITE" id="PS50851"/>
    </source>
</evidence>
<protein>
    <submittedName>
        <fullName evidence="2">Chemotaxis protein CheW</fullName>
    </submittedName>
</protein>
<dbReference type="PANTHER" id="PTHR22617">
    <property type="entry name" value="CHEMOTAXIS SENSOR HISTIDINE KINASE-RELATED"/>
    <property type="match status" value="1"/>
</dbReference>
<evidence type="ECO:0000313" key="3">
    <source>
        <dbReference type="Proteomes" id="UP000689967"/>
    </source>
</evidence>
<sequence length="149" mass="16246">MSETHPPAMLDVLTLGIGGETFAIEAGMVREILDLVPVTDVPGARDFVRGVVNVRGRIVPLADLRWQFGMKQTAPTADTRIIVLELELDGEATPVGILADRVHEVTQLATASLESAPRVGMRWRPEFIRGVGMRGDDLIILPDLARILN</sequence>
<dbReference type="EMBL" id="JAERQM010000002">
    <property type="protein sequence ID" value="MBU8543560.1"/>
    <property type="molecule type" value="Genomic_DNA"/>
</dbReference>
<reference evidence="2 3" key="1">
    <citation type="submission" date="2021-01" db="EMBL/GenBank/DDBJ databases">
        <title>Roseomonas sp. nov, a bacterium isolated from an oil production mixture in Yumen Oilfield.</title>
        <authorList>
            <person name="Wu D."/>
        </authorList>
    </citation>
    <scope>NUCLEOTIDE SEQUENCE [LARGE SCALE GENOMIC DNA]</scope>
    <source>
        <strain evidence="2 3">ROY-5-3</strain>
    </source>
</reference>
<evidence type="ECO:0000313" key="2">
    <source>
        <dbReference type="EMBL" id="MBU8543560.1"/>
    </source>
</evidence>
<accession>A0ABS6H4F5</accession>
<dbReference type="Pfam" id="PF01584">
    <property type="entry name" value="CheW"/>
    <property type="match status" value="1"/>
</dbReference>
<comment type="caution">
    <text evidence="2">The sequence shown here is derived from an EMBL/GenBank/DDBJ whole genome shotgun (WGS) entry which is preliminary data.</text>
</comment>